<protein>
    <submittedName>
        <fullName evidence="2">Uncharacterized protein</fullName>
    </submittedName>
</protein>
<organism evidence="2 3">
    <name type="scientific">Euplotes crassus</name>
    <dbReference type="NCBI Taxonomy" id="5936"/>
    <lineage>
        <taxon>Eukaryota</taxon>
        <taxon>Sar</taxon>
        <taxon>Alveolata</taxon>
        <taxon>Ciliophora</taxon>
        <taxon>Intramacronucleata</taxon>
        <taxon>Spirotrichea</taxon>
        <taxon>Hypotrichia</taxon>
        <taxon>Euplotida</taxon>
        <taxon>Euplotidae</taxon>
        <taxon>Moneuplotes</taxon>
    </lineage>
</organism>
<feature type="coiled-coil region" evidence="1">
    <location>
        <begin position="1"/>
        <end position="28"/>
    </location>
</feature>
<dbReference type="AlphaFoldDB" id="A0AAD1XL12"/>
<dbReference type="Proteomes" id="UP001295684">
    <property type="component" value="Unassembled WGS sequence"/>
</dbReference>
<evidence type="ECO:0000313" key="3">
    <source>
        <dbReference type="Proteomes" id="UP001295684"/>
    </source>
</evidence>
<sequence>MESTIQKIEDVHEQRESYEESVQTEEKALGREVLPIVYQNIYSCYPDISGVDSDSCIASVTPCDITYMDLYLEDQKCIKFIKKRPLLSCVIIDEFRWDYFKTARKNEALKLLLSFPERVISFNFNNSLRDPINLPTLYLDSIIRLNFRVLNKMRLECFCINFCNLKKFITSFRHVETLCIFLCKLSIPEIPDFTKALSYTNIQKFKLCWSGLPNANNWEENPEELTNLIKGLATSPDLKLSLQEVDLRRCGVDIAMATSLLEGNGFGSVKITI</sequence>
<comment type="caution">
    <text evidence="2">The sequence shown here is derived from an EMBL/GenBank/DDBJ whole genome shotgun (WGS) entry which is preliminary data.</text>
</comment>
<keyword evidence="1" id="KW-0175">Coiled coil</keyword>
<evidence type="ECO:0000313" key="2">
    <source>
        <dbReference type="EMBL" id="CAI2374655.1"/>
    </source>
</evidence>
<evidence type="ECO:0000256" key="1">
    <source>
        <dbReference type="SAM" id="Coils"/>
    </source>
</evidence>
<name>A0AAD1XL12_EUPCR</name>
<gene>
    <name evidence="2" type="ORF">ECRASSUSDP1_LOCUS16012</name>
</gene>
<dbReference type="EMBL" id="CAMPGE010016078">
    <property type="protein sequence ID" value="CAI2374655.1"/>
    <property type="molecule type" value="Genomic_DNA"/>
</dbReference>
<accession>A0AAD1XL12</accession>
<proteinExistence type="predicted"/>
<reference evidence="2" key="1">
    <citation type="submission" date="2023-07" db="EMBL/GenBank/DDBJ databases">
        <authorList>
            <consortium name="AG Swart"/>
            <person name="Singh M."/>
            <person name="Singh A."/>
            <person name="Seah K."/>
            <person name="Emmerich C."/>
        </authorList>
    </citation>
    <scope>NUCLEOTIDE SEQUENCE</scope>
    <source>
        <strain evidence="2">DP1</strain>
    </source>
</reference>
<keyword evidence="3" id="KW-1185">Reference proteome</keyword>